<protein>
    <submittedName>
        <fullName evidence="2">Uncharacterized protein</fullName>
    </submittedName>
</protein>
<sequence length="866" mass="96157">MYSWPAIHSADKTTRHRTRGRTGKKDGKITPPNHPVLDHGTLGAASLLEDNGRLEWKHIVTAPKRSAYLKIGDAVTVFPPTRPPPLQLPKISILHRAEQGANFLRTYLPDIDIASDLLRDQLTQDAKVLRQFEDFDPYVGNQLEAIIRSDTASKQSVFLAFPMGELNRDLNISPLLFSENGGSSLRPAAQATRTFDTPIQQISASRPKSGGANKKQAYLSVRTFGATALLDIKSSASGLNATVKELASIVSSETGGKPAVDVKISTSPLEMTLVNNEGAVYKYDGSNKTRLVREAQISSSIWRLELTESPDTCLLMSTFNLQELDFRTENSSMDIYQVVSNEVLTSVEDYQADQMLRLCTTNQVVWIDRRNTVRPLLGFKHGRAFDRSLEAGTIAFENTHLTTLSSRKNGLLTVYDISRSQDSMGSVRSPHYCLTTPGNGRIQTGHTFIRHPLAPADSPMALFRLSELGSIRAYQLAFTDVGAMPFHWSVDVQRLHNESEHLREEPSSLGSSEPTTVDMVPAYEHISHPRSDAEEAAESLYDLVEKAPSFWQDLNEPVDRVLTTYDLLFRSGDEPSHPTRADFLAESVINSARGYRAVLHGRVSADSLKKHAPWNHDLTDTLTKFDPDMSPDIRTITERLRRCDLRADDDRSTQSLRHESEDREQLALDLTLARHIYSPHPFSAKGDANELETMTMTLSLNDEPSPVRFGYLRPIASSAVSDEDDEKDMIPLGVRLLLKDWDVGTDPRDFAYRDPYDDAPEEPAPAPVRRKPPVADPRPTADAQRPPLVIASTSTHQLDGGRRFLPQDPSLQRRAPPISGSQPLSTNARLEGISQDFMSSTQILPGAYGGRPAITKKVTKKRLGGF</sequence>
<dbReference type="GO" id="GO:0042790">
    <property type="term" value="P:nucleolar large rRNA transcription by RNA polymerase I"/>
    <property type="evidence" value="ECO:0007669"/>
    <property type="project" value="TreeGrafter"/>
</dbReference>
<feature type="region of interest" description="Disordered" evidence="1">
    <location>
        <begin position="1"/>
        <end position="34"/>
    </location>
</feature>
<name>A0AAD6TLS5_9AGAR</name>
<dbReference type="GO" id="GO:0001163">
    <property type="term" value="F:RNA polymerase I transcription regulatory region sequence-specific DNA binding"/>
    <property type="evidence" value="ECO:0007669"/>
    <property type="project" value="TreeGrafter"/>
</dbReference>
<feature type="region of interest" description="Disordered" evidence="1">
    <location>
        <begin position="749"/>
        <end position="785"/>
    </location>
</feature>
<dbReference type="InterPro" id="IPR019350">
    <property type="entry name" value="RNA_pol_I-sp_TIF_RRN6-like"/>
</dbReference>
<keyword evidence="3" id="KW-1185">Reference proteome</keyword>
<evidence type="ECO:0000313" key="2">
    <source>
        <dbReference type="EMBL" id="KAJ7047696.1"/>
    </source>
</evidence>
<dbReference type="EMBL" id="JARJCM010000001">
    <property type="protein sequence ID" value="KAJ7047696.1"/>
    <property type="molecule type" value="Genomic_DNA"/>
</dbReference>
<reference evidence="2" key="1">
    <citation type="submission" date="2023-03" db="EMBL/GenBank/DDBJ databases">
        <title>Massive genome expansion in bonnet fungi (Mycena s.s.) driven by repeated elements and novel gene families across ecological guilds.</title>
        <authorList>
            <consortium name="Lawrence Berkeley National Laboratory"/>
            <person name="Harder C.B."/>
            <person name="Miyauchi S."/>
            <person name="Viragh M."/>
            <person name="Kuo A."/>
            <person name="Thoen E."/>
            <person name="Andreopoulos B."/>
            <person name="Lu D."/>
            <person name="Skrede I."/>
            <person name="Drula E."/>
            <person name="Henrissat B."/>
            <person name="Morin E."/>
            <person name="Kohler A."/>
            <person name="Barry K."/>
            <person name="LaButti K."/>
            <person name="Morin E."/>
            <person name="Salamov A."/>
            <person name="Lipzen A."/>
            <person name="Mereny Z."/>
            <person name="Hegedus B."/>
            <person name="Baldrian P."/>
            <person name="Stursova M."/>
            <person name="Weitz H."/>
            <person name="Taylor A."/>
            <person name="Grigoriev I.V."/>
            <person name="Nagy L.G."/>
            <person name="Martin F."/>
            <person name="Kauserud H."/>
        </authorList>
    </citation>
    <scope>NUCLEOTIDE SEQUENCE</scope>
    <source>
        <strain evidence="2">CBHHK200</strain>
    </source>
</reference>
<proteinExistence type="predicted"/>
<organism evidence="2 3">
    <name type="scientific">Mycena alexandri</name>
    <dbReference type="NCBI Taxonomy" id="1745969"/>
    <lineage>
        <taxon>Eukaryota</taxon>
        <taxon>Fungi</taxon>
        <taxon>Dikarya</taxon>
        <taxon>Basidiomycota</taxon>
        <taxon>Agaricomycotina</taxon>
        <taxon>Agaricomycetes</taxon>
        <taxon>Agaricomycetidae</taxon>
        <taxon>Agaricales</taxon>
        <taxon>Marasmiineae</taxon>
        <taxon>Mycenaceae</taxon>
        <taxon>Mycena</taxon>
    </lineage>
</organism>
<dbReference type="AlphaFoldDB" id="A0AAD6TLS5"/>
<dbReference type="Proteomes" id="UP001218188">
    <property type="component" value="Unassembled WGS sequence"/>
</dbReference>
<evidence type="ECO:0000313" key="3">
    <source>
        <dbReference type="Proteomes" id="UP001218188"/>
    </source>
</evidence>
<accession>A0AAD6TLS5</accession>
<dbReference type="GO" id="GO:0070860">
    <property type="term" value="C:RNA polymerase I core factor complex"/>
    <property type="evidence" value="ECO:0007669"/>
    <property type="project" value="TreeGrafter"/>
</dbReference>
<dbReference type="PANTHER" id="PTHR28221:SF2">
    <property type="entry name" value="RNA POLYMERASE I-SPECIFIC TRANSCRIPTION INITIATION FACTOR RRN6"/>
    <property type="match status" value="1"/>
</dbReference>
<evidence type="ECO:0000256" key="1">
    <source>
        <dbReference type="SAM" id="MobiDB-lite"/>
    </source>
</evidence>
<dbReference type="GO" id="GO:0001179">
    <property type="term" value="F:RNA polymerase I general transcription initiation factor binding"/>
    <property type="evidence" value="ECO:0007669"/>
    <property type="project" value="TreeGrafter"/>
</dbReference>
<feature type="region of interest" description="Disordered" evidence="1">
    <location>
        <begin position="799"/>
        <end position="825"/>
    </location>
</feature>
<gene>
    <name evidence="2" type="ORF">C8F04DRAFT_1059775</name>
</gene>
<dbReference type="PANTHER" id="PTHR28221">
    <property type="entry name" value="RNA POLYMERASE I-SPECIFIC TRANSCRIPTION INITIATION FACTOR RRN6"/>
    <property type="match status" value="1"/>
</dbReference>
<comment type="caution">
    <text evidence="2">The sequence shown here is derived from an EMBL/GenBank/DDBJ whole genome shotgun (WGS) entry which is preliminary data.</text>
</comment>